<accession>A0AC35TS26</accession>
<proteinExistence type="predicted"/>
<name>A0AC35TS26_9BILA</name>
<protein>
    <submittedName>
        <fullName evidence="2">Tyrosine decarboxylase</fullName>
    </submittedName>
</protein>
<evidence type="ECO:0000313" key="2">
    <source>
        <dbReference type="WBParaSite" id="RSKR_0000330900.1"/>
    </source>
</evidence>
<organism evidence="1 2">
    <name type="scientific">Rhabditophanes sp. KR3021</name>
    <dbReference type="NCBI Taxonomy" id="114890"/>
    <lineage>
        <taxon>Eukaryota</taxon>
        <taxon>Metazoa</taxon>
        <taxon>Ecdysozoa</taxon>
        <taxon>Nematoda</taxon>
        <taxon>Chromadorea</taxon>
        <taxon>Rhabditida</taxon>
        <taxon>Tylenchina</taxon>
        <taxon>Panagrolaimomorpha</taxon>
        <taxon>Strongyloidoidea</taxon>
        <taxon>Alloionematidae</taxon>
        <taxon>Rhabditophanes</taxon>
    </lineage>
</organism>
<dbReference type="WBParaSite" id="RSKR_0000330900.1">
    <property type="protein sequence ID" value="RSKR_0000330900.1"/>
    <property type="gene ID" value="RSKR_0000330900"/>
</dbReference>
<sequence length="410" mass="46177">MILSLIFSFLLFITSQNVNIVEEAFYAVNGTTYSQEVLNGIFTHYKAKTAQMYEGDICSALIANIDVKNITIGTVILVINNHREEISICDAPIFDDYLILYANEKFNTTGTINVIKISKIGYLFDLKIMNSENVAKAIGTFKNLYKYTLDEFSGSMAIQEHPGEKDVLPVFVMNNEEKISYFLAICLSILIVAILLICYIRRKNKKAYINLQTEFKKYKETQTKNSMNTTAISTTFSDNDFQLIESAKYITEIMSKARANPENVSLHPVGNILPDTFDYTTNGEAPSAKKIFDEFFDIICPCKKVTNFMVTFFIAASFGTSYACSYDNFSELEKIAKPHDIWVHVDASYGGNALFAIRQKSSGIEAVTSLMIQPSKFMTTSSSAVVLYSKKNEFTDLFGRNLSIISLWAF</sequence>
<evidence type="ECO:0000313" key="1">
    <source>
        <dbReference type="Proteomes" id="UP000095286"/>
    </source>
</evidence>
<reference evidence="2" key="1">
    <citation type="submission" date="2016-11" db="UniProtKB">
        <authorList>
            <consortium name="WormBaseParasite"/>
        </authorList>
    </citation>
    <scope>IDENTIFICATION</scope>
    <source>
        <strain evidence="2">KR3021</strain>
    </source>
</reference>
<dbReference type="Proteomes" id="UP000095286">
    <property type="component" value="Unplaced"/>
</dbReference>